<reference evidence="2 3" key="1">
    <citation type="journal article" date="2024" name="BMC Genomics">
        <title>De novo assembly and annotation of Popillia japonica's genome with initial clues to its potential as an invasive pest.</title>
        <authorList>
            <person name="Cucini C."/>
            <person name="Boschi S."/>
            <person name="Funari R."/>
            <person name="Cardaioli E."/>
            <person name="Iannotti N."/>
            <person name="Marturano G."/>
            <person name="Paoli F."/>
            <person name="Bruttini M."/>
            <person name="Carapelli A."/>
            <person name="Frati F."/>
            <person name="Nardi F."/>
        </authorList>
    </citation>
    <scope>NUCLEOTIDE SEQUENCE [LARGE SCALE GENOMIC DNA]</scope>
    <source>
        <strain evidence="2">DMR45628</strain>
    </source>
</reference>
<dbReference type="AlphaFoldDB" id="A0AAW1IYS7"/>
<dbReference type="Proteomes" id="UP001458880">
    <property type="component" value="Unassembled WGS sequence"/>
</dbReference>
<comment type="caution">
    <text evidence="2">The sequence shown here is derived from an EMBL/GenBank/DDBJ whole genome shotgun (WGS) entry which is preliminary data.</text>
</comment>
<organism evidence="2 3">
    <name type="scientific">Popillia japonica</name>
    <name type="common">Japanese beetle</name>
    <dbReference type="NCBI Taxonomy" id="7064"/>
    <lineage>
        <taxon>Eukaryota</taxon>
        <taxon>Metazoa</taxon>
        <taxon>Ecdysozoa</taxon>
        <taxon>Arthropoda</taxon>
        <taxon>Hexapoda</taxon>
        <taxon>Insecta</taxon>
        <taxon>Pterygota</taxon>
        <taxon>Neoptera</taxon>
        <taxon>Endopterygota</taxon>
        <taxon>Coleoptera</taxon>
        <taxon>Polyphaga</taxon>
        <taxon>Scarabaeiformia</taxon>
        <taxon>Scarabaeidae</taxon>
        <taxon>Rutelinae</taxon>
        <taxon>Popillia</taxon>
    </lineage>
</organism>
<evidence type="ECO:0000313" key="2">
    <source>
        <dbReference type="EMBL" id="KAK9695370.1"/>
    </source>
</evidence>
<gene>
    <name evidence="2" type="ORF">QE152_g32613</name>
</gene>
<name>A0AAW1IYS7_POPJA</name>
<proteinExistence type="predicted"/>
<sequence>MTVLPCLLSAVFSFLVACGIFNNSVGDTLKLELGYGDDDEDGVAANNDVEIVWLGMITFGIGESDLVGLPIVTEVFCLRQISQ</sequence>
<feature type="signal peptide" evidence="1">
    <location>
        <begin position="1"/>
        <end position="26"/>
    </location>
</feature>
<dbReference type="EMBL" id="JASPKY010000483">
    <property type="protein sequence ID" value="KAK9695370.1"/>
    <property type="molecule type" value="Genomic_DNA"/>
</dbReference>
<evidence type="ECO:0000256" key="1">
    <source>
        <dbReference type="SAM" id="SignalP"/>
    </source>
</evidence>
<protein>
    <submittedName>
        <fullName evidence="2">Uncharacterized protein</fullName>
    </submittedName>
</protein>
<feature type="chain" id="PRO_5043362736" evidence="1">
    <location>
        <begin position="27"/>
        <end position="83"/>
    </location>
</feature>
<keyword evidence="3" id="KW-1185">Reference proteome</keyword>
<keyword evidence="1" id="KW-0732">Signal</keyword>
<evidence type="ECO:0000313" key="3">
    <source>
        <dbReference type="Proteomes" id="UP001458880"/>
    </source>
</evidence>
<accession>A0AAW1IYS7</accession>